<accession>A0A2V1K6T5</accession>
<dbReference type="PANTHER" id="PTHR37419">
    <property type="entry name" value="SERINE/THREONINE-PROTEIN KINASE TOXIN HIPA"/>
    <property type="match status" value="1"/>
</dbReference>
<dbReference type="NCBIfam" id="TIGR03071">
    <property type="entry name" value="couple_hipA"/>
    <property type="match status" value="1"/>
</dbReference>
<dbReference type="Gene3D" id="1.10.1070.20">
    <property type="match status" value="1"/>
</dbReference>
<dbReference type="RefSeq" id="WP_109060597.1">
    <property type="nucleotide sequence ID" value="NZ_QETA01000001.1"/>
</dbReference>
<dbReference type="PANTHER" id="PTHR37419:SF1">
    <property type="entry name" value="SERINE_THREONINE-PROTEIN KINASE TOXIN HIPA"/>
    <property type="match status" value="1"/>
</dbReference>
<dbReference type="Pfam" id="PF07804">
    <property type="entry name" value="HipA_C"/>
    <property type="match status" value="1"/>
</dbReference>
<reference evidence="7" key="1">
    <citation type="submission" date="2018-05" db="EMBL/GenBank/DDBJ databases">
        <authorList>
            <person name="Li Y."/>
        </authorList>
    </citation>
    <scope>NUCLEOTIDE SEQUENCE [LARGE SCALE GENOMIC DNA]</scope>
    <source>
        <strain evidence="7">3d-2-2</strain>
    </source>
</reference>
<keyword evidence="3 6" id="KW-0418">Kinase</keyword>
<evidence type="ECO:0000256" key="3">
    <source>
        <dbReference type="ARBA" id="ARBA00022777"/>
    </source>
</evidence>
<evidence type="ECO:0000259" key="5">
    <source>
        <dbReference type="Pfam" id="PF13657"/>
    </source>
</evidence>
<evidence type="ECO:0000313" key="7">
    <source>
        <dbReference type="Proteomes" id="UP000245212"/>
    </source>
</evidence>
<keyword evidence="2" id="KW-0808">Transferase</keyword>
<comment type="caution">
    <text evidence="6">The sequence shown here is derived from an EMBL/GenBank/DDBJ whole genome shotgun (WGS) entry which is preliminary data.</text>
</comment>
<dbReference type="Proteomes" id="UP000245212">
    <property type="component" value="Unassembled WGS sequence"/>
</dbReference>
<dbReference type="InterPro" id="IPR012893">
    <property type="entry name" value="HipA-like_C"/>
</dbReference>
<gene>
    <name evidence="6" type="ORF">DD235_03325</name>
</gene>
<comment type="similarity">
    <text evidence="1">Belongs to the HipA Ser/Thr kinase family.</text>
</comment>
<dbReference type="GO" id="GO:0005829">
    <property type="term" value="C:cytosol"/>
    <property type="evidence" value="ECO:0007669"/>
    <property type="project" value="TreeGrafter"/>
</dbReference>
<evidence type="ECO:0000259" key="4">
    <source>
        <dbReference type="Pfam" id="PF07804"/>
    </source>
</evidence>
<dbReference type="EMBL" id="QETA01000001">
    <property type="protein sequence ID" value="PWF25195.1"/>
    <property type="molecule type" value="Genomic_DNA"/>
</dbReference>
<evidence type="ECO:0000256" key="1">
    <source>
        <dbReference type="ARBA" id="ARBA00010164"/>
    </source>
</evidence>
<evidence type="ECO:0000256" key="2">
    <source>
        <dbReference type="ARBA" id="ARBA00022679"/>
    </source>
</evidence>
<feature type="domain" description="HipA N-terminal subdomain 1" evidence="5">
    <location>
        <begin position="7"/>
        <end position="111"/>
    </location>
</feature>
<sequence>MAGASTLIVRLHDQPIGTLTQIGGDRSLFAFSEAYVQTQERPTLSLSFKDSFGELLTDVRAYRSRLMPFFSNLLPEGHLRRYLAEKTGVHPDREFLLLQTLGQDLPGAITLAAEDSQDQAISTDTPCDTGTESSAIAHALRFSLAGVQLKFSAVQNAQGGLTIPARGVGGDWIVKLPSREFRHVPENEFSMMTLAKRIGIDVPAIDLVEVASVHNLPAGIQQFGNQAFVIKRFDRMNDGKRIHIEDFAQIFGVYPHEKYDRASYRSLARVIAAESGDDDIAEFIRRATFNVLIGNGDMHLKNWSLIYHDQRHARLAPAYDFVSTIAYLPGEQSALNFSRSKSFSNYTQDELEHLAAKAALPRHFVLETARETVALFVQHWNEEKAHLPMSREVREAIEAHLRTLPIMAL</sequence>
<organism evidence="6 7">
    <name type="scientific">Corticimicrobacter populi</name>
    <dbReference type="NCBI Taxonomy" id="2175229"/>
    <lineage>
        <taxon>Bacteria</taxon>
        <taxon>Pseudomonadati</taxon>
        <taxon>Pseudomonadota</taxon>
        <taxon>Betaproteobacteria</taxon>
        <taxon>Burkholderiales</taxon>
        <taxon>Alcaligenaceae</taxon>
        <taxon>Corticimicrobacter</taxon>
    </lineage>
</organism>
<dbReference type="InterPro" id="IPR052028">
    <property type="entry name" value="HipA_Ser/Thr_kinase"/>
</dbReference>
<keyword evidence="7" id="KW-1185">Reference proteome</keyword>
<feature type="domain" description="HipA-like C-terminal" evidence="4">
    <location>
        <begin position="142"/>
        <end position="380"/>
    </location>
</feature>
<dbReference type="AlphaFoldDB" id="A0A2V1K6T5"/>
<evidence type="ECO:0000313" key="6">
    <source>
        <dbReference type="EMBL" id="PWF25195.1"/>
    </source>
</evidence>
<name>A0A2V1K6T5_9BURK</name>
<dbReference type="InterPro" id="IPR017508">
    <property type="entry name" value="HipA_N1"/>
</dbReference>
<proteinExistence type="inferred from homology"/>
<protein>
    <submittedName>
        <fullName evidence="6">Kinase</fullName>
    </submittedName>
</protein>
<dbReference type="GO" id="GO:0004674">
    <property type="term" value="F:protein serine/threonine kinase activity"/>
    <property type="evidence" value="ECO:0007669"/>
    <property type="project" value="TreeGrafter"/>
</dbReference>
<dbReference type="Pfam" id="PF13657">
    <property type="entry name" value="Couple_hipA"/>
    <property type="match status" value="1"/>
</dbReference>